<evidence type="ECO:0000313" key="4">
    <source>
        <dbReference type="Proteomes" id="UP001066276"/>
    </source>
</evidence>
<feature type="coiled-coil region" evidence="1">
    <location>
        <begin position="160"/>
        <end position="187"/>
    </location>
</feature>
<protein>
    <submittedName>
        <fullName evidence="3">Uncharacterized protein</fullName>
    </submittedName>
</protein>
<evidence type="ECO:0000256" key="2">
    <source>
        <dbReference type="SAM" id="MobiDB-lite"/>
    </source>
</evidence>
<proteinExistence type="predicted"/>
<dbReference type="AlphaFoldDB" id="A0AAV7PJE4"/>
<evidence type="ECO:0000313" key="3">
    <source>
        <dbReference type="EMBL" id="KAJ1127344.1"/>
    </source>
</evidence>
<reference evidence="3" key="1">
    <citation type="journal article" date="2022" name="bioRxiv">
        <title>Sequencing and chromosome-scale assembly of the giantPleurodeles waltlgenome.</title>
        <authorList>
            <person name="Brown T."/>
            <person name="Elewa A."/>
            <person name="Iarovenko S."/>
            <person name="Subramanian E."/>
            <person name="Araus A.J."/>
            <person name="Petzold A."/>
            <person name="Susuki M."/>
            <person name="Suzuki K.-i.T."/>
            <person name="Hayashi T."/>
            <person name="Toyoda A."/>
            <person name="Oliveira C."/>
            <person name="Osipova E."/>
            <person name="Leigh N.D."/>
            <person name="Simon A."/>
            <person name="Yun M.H."/>
        </authorList>
    </citation>
    <scope>NUCLEOTIDE SEQUENCE</scope>
    <source>
        <strain evidence="3">20211129_DDA</strain>
        <tissue evidence="3">Liver</tissue>
    </source>
</reference>
<dbReference type="EMBL" id="JANPWB010000011">
    <property type="protein sequence ID" value="KAJ1127344.1"/>
    <property type="molecule type" value="Genomic_DNA"/>
</dbReference>
<accession>A0AAV7PJE4</accession>
<evidence type="ECO:0000256" key="1">
    <source>
        <dbReference type="SAM" id="Coils"/>
    </source>
</evidence>
<feature type="compositionally biased region" description="Polar residues" evidence="2">
    <location>
        <begin position="69"/>
        <end position="86"/>
    </location>
</feature>
<sequence>MEAKFTALKQRGFCIGTNVFNDDSSPCACLAIVDKLSTLPKVLTSVISEWKTLLQGPGMARPPVFDPTQPKSPNQTPEATPSFTTTQDDKAPLTLIAQTILSPQPDKLLNTSNTSVHVHMEPHIVLQQLPVVLQHEMETKTDASIVYVSNVASHWPKALSKRAKKRLKKARSKAAKEQLQVQEIKEHTVAFSNKISTFPILKRIDNDKKAPRKSEITPTFST</sequence>
<keyword evidence="4" id="KW-1185">Reference proteome</keyword>
<keyword evidence="1" id="KW-0175">Coiled coil</keyword>
<name>A0AAV7PJE4_PLEWA</name>
<comment type="caution">
    <text evidence="3">The sequence shown here is derived from an EMBL/GenBank/DDBJ whole genome shotgun (WGS) entry which is preliminary data.</text>
</comment>
<organism evidence="3 4">
    <name type="scientific">Pleurodeles waltl</name>
    <name type="common">Iberian ribbed newt</name>
    <dbReference type="NCBI Taxonomy" id="8319"/>
    <lineage>
        <taxon>Eukaryota</taxon>
        <taxon>Metazoa</taxon>
        <taxon>Chordata</taxon>
        <taxon>Craniata</taxon>
        <taxon>Vertebrata</taxon>
        <taxon>Euteleostomi</taxon>
        <taxon>Amphibia</taxon>
        <taxon>Batrachia</taxon>
        <taxon>Caudata</taxon>
        <taxon>Salamandroidea</taxon>
        <taxon>Salamandridae</taxon>
        <taxon>Pleurodelinae</taxon>
        <taxon>Pleurodeles</taxon>
    </lineage>
</organism>
<gene>
    <name evidence="3" type="ORF">NDU88_005747</name>
</gene>
<dbReference type="Proteomes" id="UP001066276">
    <property type="component" value="Chromosome 7"/>
</dbReference>
<feature type="region of interest" description="Disordered" evidence="2">
    <location>
        <begin position="58"/>
        <end position="88"/>
    </location>
</feature>